<dbReference type="InterPro" id="IPR041657">
    <property type="entry name" value="HTH_17"/>
</dbReference>
<dbReference type="EMBL" id="JAEIJD010000001">
    <property type="protein sequence ID" value="MBI6628280.1"/>
    <property type="molecule type" value="Genomic_DNA"/>
</dbReference>
<comment type="caution">
    <text evidence="2">The sequence shown here is derived from an EMBL/GenBank/DDBJ whole genome shotgun (WGS) entry which is preliminary data.</text>
</comment>
<evidence type="ECO:0000313" key="3">
    <source>
        <dbReference type="Proteomes" id="UP000613255"/>
    </source>
</evidence>
<evidence type="ECO:0000313" key="2">
    <source>
        <dbReference type="EMBL" id="MBI6628280.1"/>
    </source>
</evidence>
<evidence type="ECO:0000259" key="1">
    <source>
        <dbReference type="Pfam" id="PF12728"/>
    </source>
</evidence>
<name>A0A934HPQ0_9RHOB</name>
<protein>
    <submittedName>
        <fullName evidence="2">Helix-turn-helix domain-containing protein</fullName>
    </submittedName>
</protein>
<accession>A0A934HPQ0</accession>
<dbReference type="Pfam" id="PF12728">
    <property type="entry name" value="HTH_17"/>
    <property type="match status" value="1"/>
</dbReference>
<dbReference type="RefSeq" id="WP_198684314.1">
    <property type="nucleotide sequence ID" value="NZ_JAEIJD010000001.1"/>
</dbReference>
<dbReference type="AlphaFoldDB" id="A0A934HPQ0"/>
<organism evidence="2 3">
    <name type="scientific">Pontibaca salina</name>
    <dbReference type="NCBI Taxonomy" id="2795731"/>
    <lineage>
        <taxon>Bacteria</taxon>
        <taxon>Pseudomonadati</taxon>
        <taxon>Pseudomonadota</taxon>
        <taxon>Alphaproteobacteria</taxon>
        <taxon>Rhodobacterales</taxon>
        <taxon>Roseobacteraceae</taxon>
        <taxon>Pontibaca</taxon>
    </lineage>
</organism>
<feature type="domain" description="Helix-turn-helix" evidence="1">
    <location>
        <begin position="8"/>
        <end position="56"/>
    </location>
</feature>
<dbReference type="Proteomes" id="UP000613255">
    <property type="component" value="Unassembled WGS sequence"/>
</dbReference>
<gene>
    <name evidence="2" type="ORF">JAO82_00155</name>
</gene>
<reference evidence="2" key="1">
    <citation type="submission" date="2020-12" db="EMBL/GenBank/DDBJ databases">
        <title>Pontibaca salina gen. nov., sp. nov., isolated from marine sediment.</title>
        <authorList>
            <person name="Bo J."/>
            <person name="Wang S."/>
            <person name="Song X."/>
            <person name="Du Z."/>
        </authorList>
    </citation>
    <scope>NUCLEOTIDE SEQUENCE</scope>
    <source>
        <strain evidence="2">S1109L</strain>
    </source>
</reference>
<keyword evidence="3" id="KW-1185">Reference proteome</keyword>
<dbReference type="InterPro" id="IPR009061">
    <property type="entry name" value="DNA-bd_dom_put_sf"/>
</dbReference>
<sequence length="59" mass="6711">MLEKHIGTAELCERIGVTRVTVHRWINNKEMGFPRPALIGGKNFWPESVIAEFFANARA</sequence>
<dbReference type="SUPFAM" id="SSF46955">
    <property type="entry name" value="Putative DNA-binding domain"/>
    <property type="match status" value="1"/>
</dbReference>
<proteinExistence type="predicted"/>